<gene>
    <name evidence="3" type="ORF">HNW77_02695</name>
</gene>
<dbReference type="Pfam" id="PF01613">
    <property type="entry name" value="Flavin_Reduct"/>
    <property type="match status" value="1"/>
</dbReference>
<protein>
    <submittedName>
        <fullName evidence="3">Flavin reductase</fullName>
    </submittedName>
</protein>
<dbReference type="InterPro" id="IPR002563">
    <property type="entry name" value="Flavin_Rdtase-like_dom"/>
</dbReference>
<dbReference type="SMART" id="SM00903">
    <property type="entry name" value="Flavin_Reduct"/>
    <property type="match status" value="1"/>
</dbReference>
<dbReference type="SUPFAM" id="SSF50475">
    <property type="entry name" value="FMN-binding split barrel"/>
    <property type="match status" value="1"/>
</dbReference>
<proteinExistence type="predicted"/>
<evidence type="ECO:0000313" key="3">
    <source>
        <dbReference type="EMBL" id="NPC65331.1"/>
    </source>
</evidence>
<dbReference type="Proteomes" id="UP000623090">
    <property type="component" value="Unassembled WGS sequence"/>
</dbReference>
<dbReference type="PANTHER" id="PTHR30466:SF1">
    <property type="entry name" value="FMN REDUCTASE (NADH) RUTF"/>
    <property type="match status" value="1"/>
</dbReference>
<sequence>MQPDVMAPVGEPSGVTDDLFRHAMSRLGAPVTIVTTSGPAGRQGLTVSAITSVSDAPPTVLVCLNRDNRSHAAFIRNGVVGISLLSRGHEGIAGLFASSRRTPDEKFASADWRTDVTGAPLLADALVTLDCTIALIHAASTHDVLFCTVEAIHVPPTGKTGLTWFNRQFHALPLLPA</sequence>
<feature type="domain" description="Flavin reductase like" evidence="2">
    <location>
        <begin position="24"/>
        <end position="171"/>
    </location>
</feature>
<dbReference type="Gene3D" id="2.30.110.10">
    <property type="entry name" value="Electron Transport, Fmn-binding Protein, Chain A"/>
    <property type="match status" value="1"/>
</dbReference>
<name>A0ABX2ABZ0_9PROT</name>
<dbReference type="InterPro" id="IPR050268">
    <property type="entry name" value="NADH-dep_flavin_reductase"/>
</dbReference>
<evidence type="ECO:0000313" key="4">
    <source>
        <dbReference type="Proteomes" id="UP000623090"/>
    </source>
</evidence>
<evidence type="ECO:0000259" key="2">
    <source>
        <dbReference type="SMART" id="SM00903"/>
    </source>
</evidence>
<dbReference type="RefSeq" id="WP_172155143.1">
    <property type="nucleotide sequence ID" value="NZ_JABJWC010000004.1"/>
</dbReference>
<keyword evidence="1" id="KW-0560">Oxidoreductase</keyword>
<organism evidence="3 4">
    <name type="scientific">Komagataeibacter melomenusus</name>
    <dbReference type="NCBI Taxonomy" id="2766578"/>
    <lineage>
        <taxon>Bacteria</taxon>
        <taxon>Pseudomonadati</taxon>
        <taxon>Pseudomonadota</taxon>
        <taxon>Alphaproteobacteria</taxon>
        <taxon>Acetobacterales</taxon>
        <taxon>Acetobacteraceae</taxon>
        <taxon>Komagataeibacter</taxon>
    </lineage>
</organism>
<dbReference type="PANTHER" id="PTHR30466">
    <property type="entry name" value="FLAVIN REDUCTASE"/>
    <property type="match status" value="1"/>
</dbReference>
<accession>A0ABX2ABZ0</accession>
<evidence type="ECO:0000256" key="1">
    <source>
        <dbReference type="ARBA" id="ARBA00023002"/>
    </source>
</evidence>
<reference evidence="3 4" key="1">
    <citation type="journal article" date="2020" name="Microorganisms">
        <title>Description of Komagataeibacter melaceti sp. nov. and Komagataeibacter melomenusus sp. nov. Isolated from Apple Cider Vinegar.</title>
        <authorList>
            <person name="Maric L."/>
            <person name="Cleenwerck I."/>
            <person name="Accetto T."/>
            <person name="Vandamme P."/>
            <person name="Trcek J."/>
        </authorList>
    </citation>
    <scope>NUCLEOTIDE SEQUENCE [LARGE SCALE GENOMIC DNA]</scope>
    <source>
        <strain evidence="3 4">AV436</strain>
    </source>
</reference>
<keyword evidence="4" id="KW-1185">Reference proteome</keyword>
<dbReference type="InterPro" id="IPR012349">
    <property type="entry name" value="Split_barrel_FMN-bd"/>
</dbReference>
<comment type="caution">
    <text evidence="3">The sequence shown here is derived from an EMBL/GenBank/DDBJ whole genome shotgun (WGS) entry which is preliminary data.</text>
</comment>
<dbReference type="EMBL" id="JABJWC010000004">
    <property type="protein sequence ID" value="NPC65331.1"/>
    <property type="molecule type" value="Genomic_DNA"/>
</dbReference>